<dbReference type="AlphaFoldDB" id="A0A1G4JN74"/>
<dbReference type="PIRSF" id="PIRSF038995">
    <property type="entry name" value="SRP68"/>
    <property type="match status" value="1"/>
</dbReference>
<evidence type="ECO:0000256" key="5">
    <source>
        <dbReference type="ARBA" id="ARBA00022884"/>
    </source>
</evidence>
<dbReference type="PANTHER" id="PTHR12860">
    <property type="entry name" value="SIGNAL RECOGNITION PARTICLE 68 KDA PROTEIN"/>
    <property type="match status" value="1"/>
</dbReference>
<keyword evidence="5 10" id="KW-0694">RNA-binding</keyword>
<dbReference type="OrthoDB" id="10255118at2759"/>
<evidence type="ECO:0000313" key="11">
    <source>
        <dbReference type="EMBL" id="SCU91905.1"/>
    </source>
</evidence>
<dbReference type="GO" id="GO:0008312">
    <property type="term" value="F:7S RNA binding"/>
    <property type="evidence" value="ECO:0007669"/>
    <property type="project" value="InterPro"/>
</dbReference>
<sequence>MAGGSKSHYSPLGATYGVRIEQFVETAEDFQKYHGKLNRKLQKLRHHCQLTTKDTKRYSSKERYSKLTHEDYDSKNKLVGTLMLLHAERDLALAETLRLKARQRGHIKKSEGKVVATRLKKACGTCQRLLEVTKNEQDPVTRAEYLIYQKLVTVSYLNFKNSLKSRSAVSVADTVAQELSLVVSALQFLHSTGKLGAEVAESITAQFDYILRQSASREASTSRELRNFVTRNVQENSSEPLISLLLQDGFEMPVIVEDENSSATAAATIHWRRFSAQVNDSKVAEVISEAQNIGTDELSQFSEKMAKWQQALDLQRAVVEQKHNNDHDETTGEDDEILMTYIQYNLHFTTIQRDDILFNRLWTYWAKSSDKSKNLKLTKYKEIERIVHNLTTYLQDVMDLPGVYSDDTLMANLKLATVYYQLHLTAGCLASFYQGEQKHLEALALYIDAQKILSSALEDSSFEEALPGDIINSERLENLQEYLKTAVNSVIFLAEYEKLSSSSKLSAFEPSLLEKLNRRITPQDVVLKNLVPLRPVIRPVGAKPTLFDLAFNYISYDNQPEEHFTINEQDVQSESESMIQDQEQVSKKKGLFGLFGL</sequence>
<reference evidence="11 12" key="1">
    <citation type="submission" date="2016-03" db="EMBL/GenBank/DDBJ databases">
        <authorList>
            <person name="Devillers H."/>
        </authorList>
    </citation>
    <scope>NUCLEOTIDE SEQUENCE [LARGE SCALE GENOMIC DNA]</scope>
    <source>
        <strain evidence="11">CBS 10888</strain>
    </source>
</reference>
<evidence type="ECO:0000256" key="9">
    <source>
        <dbReference type="ARBA" id="ARBA00029498"/>
    </source>
</evidence>
<evidence type="ECO:0000256" key="10">
    <source>
        <dbReference type="PIRNR" id="PIRNR038995"/>
    </source>
</evidence>
<dbReference type="GO" id="GO:0030942">
    <property type="term" value="F:endoplasmic reticulum signal peptide binding"/>
    <property type="evidence" value="ECO:0007669"/>
    <property type="project" value="InterPro"/>
</dbReference>
<evidence type="ECO:0000256" key="3">
    <source>
        <dbReference type="ARBA" id="ARBA00009352"/>
    </source>
</evidence>
<dbReference type="InterPro" id="IPR026258">
    <property type="entry name" value="SRP68"/>
</dbReference>
<keyword evidence="8 10" id="KW-0687">Ribonucleoprotein</keyword>
<comment type="subcellular location">
    <subcellularLocation>
        <location evidence="1 10">Cytoplasm</location>
    </subcellularLocation>
    <subcellularLocation>
        <location evidence="2">Nucleus</location>
        <location evidence="2">Nucleolus</location>
    </subcellularLocation>
</comment>
<evidence type="ECO:0000256" key="4">
    <source>
        <dbReference type="ARBA" id="ARBA00022490"/>
    </source>
</evidence>
<evidence type="ECO:0000256" key="7">
    <source>
        <dbReference type="ARBA" id="ARBA00023242"/>
    </source>
</evidence>
<keyword evidence="12" id="KW-1185">Reference proteome</keyword>
<comment type="function">
    <text evidence="10">Component of the signal recognition particle (SRP) complex, a ribonucleoprotein complex that mediates the cotranslational targeting of secretory and membrane proteins to the endoplasmic reticulum (ER). The SRP complex interacts with the signal sequence in nascent secretory and membrane proteins and directs them to the membrane of the ER.</text>
</comment>
<keyword evidence="7" id="KW-0539">Nucleus</keyword>
<evidence type="ECO:0000256" key="2">
    <source>
        <dbReference type="ARBA" id="ARBA00004604"/>
    </source>
</evidence>
<dbReference type="Gene3D" id="1.10.3450.40">
    <property type="entry name" value="Signal recognition particle, SRP68 subunit, RNA-binding domain"/>
    <property type="match status" value="1"/>
</dbReference>
<evidence type="ECO:0000256" key="8">
    <source>
        <dbReference type="ARBA" id="ARBA00023274"/>
    </source>
</evidence>
<dbReference type="CDD" id="cd15481">
    <property type="entry name" value="SRP68-RBD"/>
    <property type="match status" value="1"/>
</dbReference>
<name>A0A1G4JN74_9SACH</name>
<proteinExistence type="inferred from homology"/>
<evidence type="ECO:0000256" key="6">
    <source>
        <dbReference type="ARBA" id="ARBA00023135"/>
    </source>
</evidence>
<keyword evidence="4 10" id="KW-0963">Cytoplasm</keyword>
<dbReference type="GO" id="GO:0005730">
    <property type="term" value="C:nucleolus"/>
    <property type="evidence" value="ECO:0007669"/>
    <property type="project" value="UniProtKB-SubCell"/>
</dbReference>
<dbReference type="GO" id="GO:0006614">
    <property type="term" value="P:SRP-dependent cotranslational protein targeting to membrane"/>
    <property type="evidence" value="ECO:0007669"/>
    <property type="project" value="EnsemblFungi"/>
</dbReference>
<accession>A0A1G4JN74</accession>
<keyword evidence="6 10" id="KW-0733">Signal recognition particle</keyword>
<dbReference type="InterPro" id="IPR038253">
    <property type="entry name" value="SRP68_N_sf"/>
</dbReference>
<gene>
    <name evidence="11" type="ORF">LADA_0F12904G</name>
</gene>
<protein>
    <recommendedName>
        <fullName evidence="9 10">Signal recognition particle subunit SRP68</fullName>
        <shortName evidence="10">SRP68</shortName>
    </recommendedName>
</protein>
<dbReference type="STRING" id="1266660.A0A1G4JN74"/>
<dbReference type="GO" id="GO:0005047">
    <property type="term" value="F:signal recognition particle binding"/>
    <property type="evidence" value="ECO:0007669"/>
    <property type="project" value="InterPro"/>
</dbReference>
<comment type="similarity">
    <text evidence="3 10">Belongs to the SRP68 family.</text>
</comment>
<dbReference type="Pfam" id="PF16969">
    <property type="entry name" value="SRP68"/>
    <property type="match status" value="1"/>
</dbReference>
<evidence type="ECO:0000256" key="1">
    <source>
        <dbReference type="ARBA" id="ARBA00004496"/>
    </source>
</evidence>
<dbReference type="PANTHER" id="PTHR12860:SF0">
    <property type="entry name" value="SIGNAL RECOGNITION PARTICLE SUBUNIT SRP68"/>
    <property type="match status" value="1"/>
</dbReference>
<evidence type="ECO:0000313" key="12">
    <source>
        <dbReference type="Proteomes" id="UP000190274"/>
    </source>
</evidence>
<dbReference type="GO" id="GO:0005786">
    <property type="term" value="C:signal recognition particle, endoplasmic reticulum targeting"/>
    <property type="evidence" value="ECO:0007669"/>
    <property type="project" value="UniProtKB-KW"/>
</dbReference>
<dbReference type="Proteomes" id="UP000190274">
    <property type="component" value="Chromosome F"/>
</dbReference>
<dbReference type="EMBL" id="LT598458">
    <property type="protein sequence ID" value="SCU91905.1"/>
    <property type="molecule type" value="Genomic_DNA"/>
</dbReference>
<dbReference type="InterPro" id="IPR034652">
    <property type="entry name" value="SRP68-RBD"/>
</dbReference>
<organism evidence="11 12">
    <name type="scientific">Lachancea dasiensis</name>
    <dbReference type="NCBI Taxonomy" id="1072105"/>
    <lineage>
        <taxon>Eukaryota</taxon>
        <taxon>Fungi</taxon>
        <taxon>Dikarya</taxon>
        <taxon>Ascomycota</taxon>
        <taxon>Saccharomycotina</taxon>
        <taxon>Saccharomycetes</taxon>
        <taxon>Saccharomycetales</taxon>
        <taxon>Saccharomycetaceae</taxon>
        <taxon>Lachancea</taxon>
    </lineage>
</organism>